<dbReference type="SUPFAM" id="SSF48350">
    <property type="entry name" value="GTPase activation domain, GAP"/>
    <property type="match status" value="1"/>
</dbReference>
<dbReference type="InterPro" id="IPR000198">
    <property type="entry name" value="RhoGAP_dom"/>
</dbReference>
<dbReference type="InterPro" id="IPR011993">
    <property type="entry name" value="PH-like_dom_sf"/>
</dbReference>
<feature type="domain" description="PH" evidence="6">
    <location>
        <begin position="170"/>
        <end position="271"/>
    </location>
</feature>
<evidence type="ECO:0000259" key="7">
    <source>
        <dbReference type="PROSITE" id="PS50200"/>
    </source>
</evidence>
<dbReference type="PANTHER" id="PTHR45899:SF4">
    <property type="entry name" value="ARF-GAP WITH RHO-GAP DOMAIN, ANK REPEAT AND PH DOMAIN-CONTAINING PROTEIN 3"/>
    <property type="match status" value="1"/>
</dbReference>
<keyword evidence="3" id="KW-0963">Cytoplasm</keyword>
<reference evidence="9" key="1">
    <citation type="submission" date="2019-06" db="EMBL/GenBank/DDBJ databases">
        <authorList>
            <consortium name="Wellcome Sanger Institute Data Sharing"/>
        </authorList>
    </citation>
    <scope>NUCLEOTIDE SEQUENCE [LARGE SCALE GENOMIC DNA]</scope>
</reference>
<dbReference type="SUPFAM" id="SSF57863">
    <property type="entry name" value="ArfGap/RecO-like zinc finger"/>
    <property type="match status" value="1"/>
</dbReference>
<gene>
    <name evidence="9" type="primary">ARAP3</name>
</gene>
<dbReference type="InterPro" id="IPR000159">
    <property type="entry name" value="RA_dom"/>
</dbReference>
<feature type="domain" description="Ras-associating" evidence="7">
    <location>
        <begin position="478"/>
        <end position="571"/>
    </location>
</feature>
<proteinExistence type="predicted"/>
<dbReference type="SMART" id="SM00233">
    <property type="entry name" value="PH"/>
    <property type="match status" value="1"/>
</dbReference>
<dbReference type="InterPro" id="IPR037278">
    <property type="entry name" value="ARFGAP/RecO"/>
</dbReference>
<evidence type="ECO:0000313" key="10">
    <source>
        <dbReference type="Proteomes" id="UP000472263"/>
    </source>
</evidence>
<evidence type="ECO:0000259" key="6">
    <source>
        <dbReference type="PROSITE" id="PS50003"/>
    </source>
</evidence>
<dbReference type="PROSITE" id="PS50200">
    <property type="entry name" value="RA"/>
    <property type="match status" value="1"/>
</dbReference>
<keyword evidence="4" id="KW-0597">Phosphoprotein</keyword>
<dbReference type="Ensembl" id="ENSMMDT00005054522.1">
    <property type="protein sequence ID" value="ENSMMDP00005053483.1"/>
    <property type="gene ID" value="ENSMMDG00005024029.1"/>
</dbReference>
<dbReference type="CDD" id="cd04385">
    <property type="entry name" value="RhoGAP_ARAP"/>
    <property type="match status" value="1"/>
</dbReference>
<dbReference type="InterPro" id="IPR029071">
    <property type="entry name" value="Ubiquitin-like_domsf"/>
</dbReference>
<reference evidence="9" key="2">
    <citation type="submission" date="2025-08" db="UniProtKB">
        <authorList>
            <consortium name="Ensembl"/>
        </authorList>
    </citation>
    <scope>IDENTIFICATION</scope>
</reference>
<evidence type="ECO:0000259" key="8">
    <source>
        <dbReference type="PROSITE" id="PS50238"/>
    </source>
</evidence>
<evidence type="ECO:0000313" key="9">
    <source>
        <dbReference type="Ensembl" id="ENSMMDP00005053483.1"/>
    </source>
</evidence>
<dbReference type="InterPro" id="IPR052227">
    <property type="entry name" value="Arf-Rho-GAP_ANK-PH_domain"/>
</dbReference>
<dbReference type="PROSITE" id="PS50238">
    <property type="entry name" value="RHOGAP"/>
    <property type="match status" value="1"/>
</dbReference>
<sequence length="671" mass="77481">MVSKVQSLKLDTSVWSNEILFIMLGNDRANEFWASRLSLSEELDCDATPEQRREFITQKYREGRFRRAHPGFGSQDELLKVRRRHSRTSPKNTDENFQKFWCTVDKSLLFYESDRCSDPSMQISVKDIVCLGVSRPDGSNNNNGFIDSRPEWEVISPSLVPLTLARPLQAFERVGLLRYKAMLDPQQWKEAYFVLQKSNLFICPGNDGAAEDIINLNRLQELSEYPGPVQNDSHDKKDILVLVEKGRTLHLQGMGRTDFSLWYSDIQRAAGGRGNTLREQQLSRNDIPIIVDSCIAFITQYGLGHEGIYRKNGAKSRIKLLMEEFRKDARNVKLRIGDHFIEDVTDVLKRFFREIDDPIFMADLHPLWKEAASDQRLDRYKEIIRSLPRVNRTTLAALISHLYRVQKCADLNQMCTKNLSLLFAPSLFQTDGKGEHEVKIMEDLIDNYLYVFDEHQTQIELEISLITTWKDTQLSQAGDLIIEVYLEMKIPDCCITLKVSPTMCAEELTNQVLYMRNVPAGDRDVWMTFEAIEDGQLERPLHPKEKVLEQALQWCKMADPSSAYLVVKRLHKHSYKSEIMKVGLLRCREEPPKLLQGNKFQERTFQIRDHKLLLLKDKKVRNLTGILRKIWTCDVKNTKRTDSSFSKTLGFAYFSTGSSSSMFKSSSSCAK</sequence>
<dbReference type="Proteomes" id="UP000472263">
    <property type="component" value="Chromosome 10"/>
</dbReference>
<evidence type="ECO:0000256" key="4">
    <source>
        <dbReference type="ARBA" id="ARBA00022553"/>
    </source>
</evidence>
<dbReference type="AlphaFoldDB" id="A0A668AQ09"/>
<dbReference type="SMART" id="SM00324">
    <property type="entry name" value="RhoGAP"/>
    <property type="match status" value="1"/>
</dbReference>
<dbReference type="Gene3D" id="2.30.29.30">
    <property type="entry name" value="Pleckstrin-homology domain (PH domain)/Phosphotyrosine-binding domain (PTB)"/>
    <property type="match status" value="1"/>
</dbReference>
<dbReference type="InterPro" id="IPR038508">
    <property type="entry name" value="ArfGAP_dom_sf"/>
</dbReference>
<dbReference type="InterPro" id="IPR001849">
    <property type="entry name" value="PH_domain"/>
</dbReference>
<dbReference type="PANTHER" id="PTHR45899">
    <property type="entry name" value="RHO GTPASE ACTIVATING PROTEIN AT 15B, ISOFORM C"/>
    <property type="match status" value="1"/>
</dbReference>
<dbReference type="PROSITE" id="PS50003">
    <property type="entry name" value="PH_DOMAIN"/>
    <property type="match status" value="1"/>
</dbReference>
<dbReference type="Pfam" id="PF00788">
    <property type="entry name" value="RA"/>
    <property type="match status" value="1"/>
</dbReference>
<dbReference type="FunFam" id="3.10.20.90:FF:000109">
    <property type="entry name" value="Arf-GAP with Rho-GAP domain, ANK repeat and PH domain-containing protein 3"/>
    <property type="match status" value="1"/>
</dbReference>
<dbReference type="Gene3D" id="1.10.555.10">
    <property type="entry name" value="Rho GTPase activation protein"/>
    <property type="match status" value="1"/>
</dbReference>
<dbReference type="InterPro" id="IPR001164">
    <property type="entry name" value="ArfGAP_dom"/>
</dbReference>
<name>A0A668AQ09_9TELE</name>
<dbReference type="FunFam" id="2.30.29.30:FF:000638">
    <property type="entry name" value="Arf-GAP with Rho-GAP domain, ANK repeat and PH domain-containing protein 3"/>
    <property type="match status" value="1"/>
</dbReference>
<keyword evidence="2" id="KW-0343">GTPase activation</keyword>
<dbReference type="InterPro" id="IPR008936">
    <property type="entry name" value="Rho_GTPase_activation_prot"/>
</dbReference>
<evidence type="ECO:0000256" key="5">
    <source>
        <dbReference type="ARBA" id="ARBA00022737"/>
    </source>
</evidence>
<protein>
    <submittedName>
        <fullName evidence="9">ArfGAP with RhoGAP domain, ankyrin repeat and PH domain 3</fullName>
    </submittedName>
</protein>
<feature type="domain" description="Rho-GAP" evidence="8">
    <location>
        <begin position="275"/>
        <end position="452"/>
    </location>
</feature>
<dbReference type="Pfam" id="PF01412">
    <property type="entry name" value="ArfGap"/>
    <property type="match status" value="1"/>
</dbReference>
<dbReference type="Gene3D" id="3.10.20.90">
    <property type="entry name" value="Phosphatidylinositol 3-kinase Catalytic Subunit, Chain A, domain 1"/>
    <property type="match status" value="1"/>
</dbReference>
<evidence type="ECO:0000256" key="3">
    <source>
        <dbReference type="ARBA" id="ARBA00022490"/>
    </source>
</evidence>
<dbReference type="GO" id="GO:0005547">
    <property type="term" value="F:phosphatidylinositol-3,4,5-trisphosphate binding"/>
    <property type="evidence" value="ECO:0007669"/>
    <property type="project" value="InterPro"/>
</dbReference>
<dbReference type="SUPFAM" id="SSF50729">
    <property type="entry name" value="PH domain-like"/>
    <property type="match status" value="1"/>
</dbReference>
<dbReference type="GO" id="GO:0005737">
    <property type="term" value="C:cytoplasm"/>
    <property type="evidence" value="ECO:0007669"/>
    <property type="project" value="UniProtKB-SubCell"/>
</dbReference>
<keyword evidence="5" id="KW-0677">Repeat</keyword>
<evidence type="ECO:0000256" key="2">
    <source>
        <dbReference type="ARBA" id="ARBA00022468"/>
    </source>
</evidence>
<dbReference type="Pfam" id="PF00620">
    <property type="entry name" value="RhoGAP"/>
    <property type="match status" value="1"/>
</dbReference>
<dbReference type="GO" id="GO:0005096">
    <property type="term" value="F:GTPase activator activity"/>
    <property type="evidence" value="ECO:0007669"/>
    <property type="project" value="UniProtKB-KW"/>
</dbReference>
<dbReference type="SUPFAM" id="SSF54236">
    <property type="entry name" value="Ubiquitin-like"/>
    <property type="match status" value="1"/>
</dbReference>
<organism evidence="9 10">
    <name type="scientific">Myripristis murdjan</name>
    <name type="common">pinecone soldierfish</name>
    <dbReference type="NCBI Taxonomy" id="586833"/>
    <lineage>
        <taxon>Eukaryota</taxon>
        <taxon>Metazoa</taxon>
        <taxon>Chordata</taxon>
        <taxon>Craniata</taxon>
        <taxon>Vertebrata</taxon>
        <taxon>Euteleostomi</taxon>
        <taxon>Actinopterygii</taxon>
        <taxon>Neopterygii</taxon>
        <taxon>Teleostei</taxon>
        <taxon>Neoteleostei</taxon>
        <taxon>Acanthomorphata</taxon>
        <taxon>Holocentriformes</taxon>
        <taxon>Holocentridae</taxon>
        <taxon>Myripristis</taxon>
    </lineage>
</organism>
<dbReference type="InterPro" id="IPR037858">
    <property type="entry name" value="RhoGAP_ARAP"/>
</dbReference>
<dbReference type="GeneTree" id="ENSGT00940000158869"/>
<comment type="subcellular location">
    <subcellularLocation>
        <location evidence="1">Cytoplasm</location>
    </subcellularLocation>
</comment>
<keyword evidence="10" id="KW-1185">Reference proteome</keyword>
<reference evidence="9" key="3">
    <citation type="submission" date="2025-09" db="UniProtKB">
        <authorList>
            <consortium name="Ensembl"/>
        </authorList>
    </citation>
    <scope>IDENTIFICATION</scope>
</reference>
<dbReference type="GO" id="GO:0007165">
    <property type="term" value="P:signal transduction"/>
    <property type="evidence" value="ECO:0007669"/>
    <property type="project" value="InterPro"/>
</dbReference>
<dbReference type="Gene3D" id="1.10.220.150">
    <property type="entry name" value="Arf GTPase activating protein"/>
    <property type="match status" value="1"/>
</dbReference>
<accession>A0A668AQ09</accession>
<evidence type="ECO:0000256" key="1">
    <source>
        <dbReference type="ARBA" id="ARBA00004496"/>
    </source>
</evidence>